<feature type="transmembrane region" description="Helical" evidence="4">
    <location>
        <begin position="48"/>
        <end position="66"/>
    </location>
</feature>
<keyword evidence="2 4" id="KW-1133">Transmembrane helix</keyword>
<dbReference type="GO" id="GO:0022857">
    <property type="term" value="F:transmembrane transporter activity"/>
    <property type="evidence" value="ECO:0007669"/>
    <property type="project" value="InterPro"/>
</dbReference>
<dbReference type="GO" id="GO:0005886">
    <property type="term" value="C:plasma membrane"/>
    <property type="evidence" value="ECO:0007669"/>
    <property type="project" value="TreeGrafter"/>
</dbReference>
<evidence type="ECO:0000256" key="2">
    <source>
        <dbReference type="ARBA" id="ARBA00022989"/>
    </source>
</evidence>
<protein>
    <submittedName>
        <fullName evidence="6">YbfB/YjiJ family MFS transporter</fullName>
    </submittedName>
</protein>
<name>A0A7X3LVF1_9HYPH</name>
<keyword evidence="1 4" id="KW-0812">Transmembrane</keyword>
<evidence type="ECO:0000256" key="3">
    <source>
        <dbReference type="ARBA" id="ARBA00023136"/>
    </source>
</evidence>
<comment type="caution">
    <text evidence="6">The sequence shown here is derived from an EMBL/GenBank/DDBJ whole genome shotgun (WGS) entry which is preliminary data.</text>
</comment>
<reference evidence="6 7" key="1">
    <citation type="submission" date="2019-12" db="EMBL/GenBank/DDBJ databases">
        <authorList>
            <person name="Li M."/>
        </authorList>
    </citation>
    <scope>NUCLEOTIDE SEQUENCE [LARGE SCALE GENOMIC DNA]</scope>
    <source>
        <strain evidence="6 7">GBMRC 2046</strain>
    </source>
</reference>
<evidence type="ECO:0000313" key="6">
    <source>
        <dbReference type="EMBL" id="MXN65752.1"/>
    </source>
</evidence>
<feature type="transmembrane region" description="Helical" evidence="4">
    <location>
        <begin position="300"/>
        <end position="323"/>
    </location>
</feature>
<dbReference type="PANTHER" id="PTHR23537:SF1">
    <property type="entry name" value="SUGAR TRANSPORTER"/>
    <property type="match status" value="1"/>
</dbReference>
<evidence type="ECO:0000259" key="5">
    <source>
        <dbReference type="PROSITE" id="PS50850"/>
    </source>
</evidence>
<evidence type="ECO:0000313" key="7">
    <source>
        <dbReference type="Proteomes" id="UP000433101"/>
    </source>
</evidence>
<feature type="transmembrane region" description="Helical" evidence="4">
    <location>
        <begin position="248"/>
        <end position="265"/>
    </location>
</feature>
<proteinExistence type="predicted"/>
<dbReference type="PROSITE" id="PS50850">
    <property type="entry name" value="MFS"/>
    <property type="match status" value="1"/>
</dbReference>
<feature type="transmembrane region" description="Helical" evidence="4">
    <location>
        <begin position="277"/>
        <end position="294"/>
    </location>
</feature>
<dbReference type="Proteomes" id="UP000433101">
    <property type="component" value="Unassembled WGS sequence"/>
</dbReference>
<dbReference type="RefSeq" id="WP_160776008.1">
    <property type="nucleotide sequence ID" value="NZ_WUMV01000006.1"/>
</dbReference>
<dbReference type="EMBL" id="WUMV01000006">
    <property type="protein sequence ID" value="MXN65752.1"/>
    <property type="molecule type" value="Genomic_DNA"/>
</dbReference>
<feature type="transmembrane region" description="Helical" evidence="4">
    <location>
        <begin position="167"/>
        <end position="189"/>
    </location>
</feature>
<organism evidence="6 7">
    <name type="scientific">Stappia sediminis</name>
    <dbReference type="NCBI Taxonomy" id="2692190"/>
    <lineage>
        <taxon>Bacteria</taxon>
        <taxon>Pseudomonadati</taxon>
        <taxon>Pseudomonadota</taxon>
        <taxon>Alphaproteobacteria</taxon>
        <taxon>Hyphomicrobiales</taxon>
        <taxon>Stappiaceae</taxon>
        <taxon>Stappia</taxon>
    </lineage>
</organism>
<dbReference type="Pfam" id="PF06779">
    <property type="entry name" value="MFS_4"/>
    <property type="match status" value="1"/>
</dbReference>
<dbReference type="SUPFAM" id="SSF103473">
    <property type="entry name" value="MFS general substrate transporter"/>
    <property type="match status" value="1"/>
</dbReference>
<feature type="transmembrane region" description="Helical" evidence="4">
    <location>
        <begin position="335"/>
        <end position="357"/>
    </location>
</feature>
<dbReference type="Gene3D" id="1.20.1250.20">
    <property type="entry name" value="MFS general substrate transporter like domains"/>
    <property type="match status" value="2"/>
</dbReference>
<keyword evidence="7" id="KW-1185">Reference proteome</keyword>
<evidence type="ECO:0000256" key="4">
    <source>
        <dbReference type="SAM" id="Phobius"/>
    </source>
</evidence>
<feature type="transmembrane region" description="Helical" evidence="4">
    <location>
        <begin position="363"/>
        <end position="384"/>
    </location>
</feature>
<keyword evidence="3 4" id="KW-0472">Membrane</keyword>
<dbReference type="InterPro" id="IPR020846">
    <property type="entry name" value="MFS_dom"/>
</dbReference>
<gene>
    <name evidence="6" type="ORF">GR183_12625</name>
</gene>
<dbReference type="AlphaFoldDB" id="A0A7X3LVF1"/>
<dbReference type="InterPro" id="IPR036259">
    <property type="entry name" value="MFS_trans_sf"/>
</dbReference>
<dbReference type="InterPro" id="IPR010645">
    <property type="entry name" value="MFS_4"/>
</dbReference>
<accession>A0A7X3LVF1</accession>
<feature type="transmembrane region" description="Helical" evidence="4">
    <location>
        <begin position="217"/>
        <end position="236"/>
    </location>
</feature>
<feature type="transmembrane region" description="Helical" evidence="4">
    <location>
        <begin position="107"/>
        <end position="125"/>
    </location>
</feature>
<feature type="domain" description="Major facilitator superfamily (MFS) profile" evidence="5">
    <location>
        <begin position="7"/>
        <end position="387"/>
    </location>
</feature>
<feature type="transmembrane region" description="Helical" evidence="4">
    <location>
        <begin position="78"/>
        <end position="95"/>
    </location>
</feature>
<dbReference type="PANTHER" id="PTHR23537">
    <property type="match status" value="1"/>
</dbReference>
<sequence length="387" mass="39736">MKPAPGSPVLLALAGFLALATAMGIGRFALTPILPFMIEGIPLSTADAGFIASANYLGYLIGALGASALPSFGDGRGWFFLGLVLTVLLAAGMGVSGDLTYLAVDRFIAGLASALVLVFSATLIIEPVTRMGRPELVAVQFGGVGFGIMLSAGLVGLLGAHQAGWDTMWLLSGALALVAVALIAFLVPAREKAAPSPARPVDTANGRHRSALLKLTLAYGLFGFGYIITGTFLTTILRGSSHLRHLEAPVWAMVGFAASFSLWFWGRVAARIGNSRAFAIACMVEAVAVLLTVVSAAPLAFFVAAFLFGGTFVGITGVGLVEARRMSRANPARSFGLMTSSFGLGQALGPTAAGIGAEMTGSFALPSLAAVATLVVATLLTFNLPRD</sequence>
<evidence type="ECO:0000256" key="1">
    <source>
        <dbReference type="ARBA" id="ARBA00022692"/>
    </source>
</evidence>
<feature type="transmembrane region" description="Helical" evidence="4">
    <location>
        <begin position="137"/>
        <end position="161"/>
    </location>
</feature>